<dbReference type="InterPro" id="IPR039721">
    <property type="entry name" value="C5-epimerase"/>
</dbReference>
<sequence length="1096" mass="122669">MRTLKIIILFFIMVLTVEARTVYFDGENGKVDEWIAQEEGVINNIYNQELDSRVASFAPGTYDIGLRDRSWNNETERVLSWNMNITGRYTIFVSVNTLQGHRWLFYNNLNVDVGFHNGGILNGIGARVNNGRWQKVTVDLDRELQDTEPNNRITSVDGVRFAGTLGMIDNVTLDTPNRVTYEDGERGIANWRVTDNTPNNATVSVLFDNEEVRLNGETRGEQRVPPFDYAYNDNVISLNGDGENNEFTIGAVNGDNAWNDTTHNLLQCKIRNSEHFTMTVHILTEEGEKRLIYAPRGANRISDDGLEIYHSLARSRNGDGTHYGAGTDGRWQTYTLDLAENLLDYDPDNRLIAVNGISFRGSMLIDDIELLDSTEPNGPIPSTGTVMEDAEDETIDGWRVHNGIGSIDDIVNVYDAQRGSRVIQLTGGGSYILGGLNTQSGWNHTMDTTISWKMNSANPYTIFIAVDTLFGMRHIFYTFSPNRGLLHGFETGLHHGLGASSASGRWRTITRDLERDLKDAEPENEIIAVNGFIYNGGDNGMIDDIILYTPQETIIEDGESGIDKWVVSDATPNGATITNIADNDRQGRHLQGNVISFQGSGADNAYRLDGINSQNQKLLQWRFRGFGGELEILSANPDERGTIRDPEAFEFRVSVDTADGARDLTYTLGAVNRGLIEGGTTIHHGLGDDRIRGSIWAGDDPMNEMGLWQTITRDLEEDIRDFEPNNRLLSINSFEVRNSGLVDDIKLLSSAPINDDNDSNVTVYEDAENGNIEGWQVYDNDPTGATITNVADEVRGGRVIELNGNGLNNGFELGRRRGDGQWNNRDHNSIRWSMNYSEAFAIYVAIETEDGARYMKYEPRDDNGGRVGNYIQIGLGEGITTGTWRTFSRNLENDLRQFEPANRLVAIHAFLIRGSGRLDDIETFQDEVDDIENIIYEDAEDGNSDGWSIYDNSSGTATINNVIDNDRESRVIELQGHGRADGYMLGGLWGADMWNNRVHNSIRWSMNYNEEFTLYISVRTTNGHRYLLYTARDDDRGLNGEYIRIGLGADANDGTWREFSRNLAEDISTFEAGNELVSVDGFLIRGSGRLDDIVMF</sequence>
<name>A0A1W1CMA7_9ZZZZ</name>
<organism evidence="1">
    <name type="scientific">hydrothermal vent metagenome</name>
    <dbReference type="NCBI Taxonomy" id="652676"/>
    <lineage>
        <taxon>unclassified sequences</taxon>
        <taxon>metagenomes</taxon>
        <taxon>ecological metagenomes</taxon>
    </lineage>
</organism>
<dbReference type="GO" id="GO:0005794">
    <property type="term" value="C:Golgi apparatus"/>
    <property type="evidence" value="ECO:0007669"/>
    <property type="project" value="TreeGrafter"/>
</dbReference>
<evidence type="ECO:0000313" key="1">
    <source>
        <dbReference type="EMBL" id="SFV66899.1"/>
    </source>
</evidence>
<dbReference type="PANTHER" id="PTHR13174">
    <property type="entry name" value="D-GLUCURONYL C5-EPIMERASE"/>
    <property type="match status" value="1"/>
</dbReference>
<dbReference type="PANTHER" id="PTHR13174:SF3">
    <property type="entry name" value="D-GLUCURONYL C5-EPIMERASE"/>
    <property type="match status" value="1"/>
</dbReference>
<gene>
    <name evidence="1" type="ORF">MNB_SV-12-1262</name>
</gene>
<reference evidence="1" key="1">
    <citation type="submission" date="2016-10" db="EMBL/GenBank/DDBJ databases">
        <authorList>
            <person name="de Groot N.N."/>
        </authorList>
    </citation>
    <scope>NUCLEOTIDE SEQUENCE</scope>
</reference>
<proteinExistence type="predicted"/>
<dbReference type="GO" id="GO:0047464">
    <property type="term" value="F:heparosan-N-sulfate-glucuronate 5-epimerase activity"/>
    <property type="evidence" value="ECO:0007669"/>
    <property type="project" value="InterPro"/>
</dbReference>
<dbReference type="AlphaFoldDB" id="A0A1W1CMA7"/>
<accession>A0A1W1CMA7</accession>
<dbReference type="GO" id="GO:0015012">
    <property type="term" value="P:heparan sulfate proteoglycan biosynthetic process"/>
    <property type="evidence" value="ECO:0007669"/>
    <property type="project" value="InterPro"/>
</dbReference>
<protein>
    <submittedName>
        <fullName evidence="1">Calcium-binding acidic-repeat protein (ARP)</fullName>
    </submittedName>
</protein>
<dbReference type="EMBL" id="FPHE01000158">
    <property type="protein sequence ID" value="SFV66899.1"/>
    <property type="molecule type" value="Genomic_DNA"/>
</dbReference>